<keyword evidence="7" id="KW-1185">Reference proteome</keyword>
<accession>A0A3M2LE23</accession>
<evidence type="ECO:0000313" key="6">
    <source>
        <dbReference type="EMBL" id="RMI35654.1"/>
    </source>
</evidence>
<keyword evidence="1" id="KW-1003">Cell membrane</keyword>
<dbReference type="Pfam" id="PF14041">
    <property type="entry name" value="Lipoprotein_21"/>
    <property type="match status" value="1"/>
</dbReference>
<evidence type="ECO:0000256" key="3">
    <source>
        <dbReference type="ARBA" id="ARBA00023136"/>
    </source>
</evidence>
<gene>
    <name evidence="6" type="ORF">EBN03_05360</name>
</gene>
<evidence type="ECO:0000313" key="7">
    <source>
        <dbReference type="Proteomes" id="UP000279275"/>
    </source>
</evidence>
<dbReference type="InterPro" id="IPR025971">
    <property type="entry name" value="LppP/LprE"/>
</dbReference>
<reference evidence="6 7" key="1">
    <citation type="submission" date="2018-10" db="EMBL/GenBank/DDBJ databases">
        <title>Isolation from cow dung.</title>
        <authorList>
            <person name="Ling L."/>
        </authorList>
    </citation>
    <scope>NUCLEOTIDE SEQUENCE [LARGE SCALE GENOMIC DNA]</scope>
    <source>
        <strain evidence="6 7">NEAU-LL90</strain>
    </source>
</reference>
<keyword evidence="5 6" id="KW-0449">Lipoprotein</keyword>
<dbReference type="Proteomes" id="UP000279275">
    <property type="component" value="Unassembled WGS sequence"/>
</dbReference>
<keyword evidence="2" id="KW-0732">Signal</keyword>
<protein>
    <submittedName>
        <fullName evidence="6">LppP/LprE family lipoprotein</fullName>
    </submittedName>
</protein>
<evidence type="ECO:0000256" key="1">
    <source>
        <dbReference type="ARBA" id="ARBA00022475"/>
    </source>
</evidence>
<keyword evidence="3" id="KW-0472">Membrane</keyword>
<comment type="caution">
    <text evidence="6">The sequence shown here is derived from an EMBL/GenBank/DDBJ whole genome shotgun (WGS) entry which is preliminary data.</text>
</comment>
<name>A0A3M2LE23_9NOCA</name>
<dbReference type="EMBL" id="RFFH01000001">
    <property type="protein sequence ID" value="RMI35654.1"/>
    <property type="molecule type" value="Genomic_DNA"/>
</dbReference>
<proteinExistence type="predicted"/>
<evidence type="ECO:0000256" key="4">
    <source>
        <dbReference type="ARBA" id="ARBA00023139"/>
    </source>
</evidence>
<keyword evidence="4" id="KW-0564">Palmitate</keyword>
<sequence length="113" mass="11928">MQRLSGGPWQVDEGSTDPISAGCDGLLSWMTVETGGIHAPMHILFFTGGTYLGTATSQPHAYTQVSRQSANVVQAQYHWPLDGDALCCPQGSGTVTFTLTGTTVQANGQFPPN</sequence>
<organism evidence="6 7">
    <name type="scientific">Nocardia stercoris</name>
    <dbReference type="NCBI Taxonomy" id="2483361"/>
    <lineage>
        <taxon>Bacteria</taxon>
        <taxon>Bacillati</taxon>
        <taxon>Actinomycetota</taxon>
        <taxon>Actinomycetes</taxon>
        <taxon>Mycobacteriales</taxon>
        <taxon>Nocardiaceae</taxon>
        <taxon>Nocardia</taxon>
    </lineage>
</organism>
<dbReference type="AlphaFoldDB" id="A0A3M2LE23"/>
<evidence type="ECO:0000256" key="2">
    <source>
        <dbReference type="ARBA" id="ARBA00022729"/>
    </source>
</evidence>
<evidence type="ECO:0000256" key="5">
    <source>
        <dbReference type="ARBA" id="ARBA00023288"/>
    </source>
</evidence>